<evidence type="ECO:0000256" key="2">
    <source>
        <dbReference type="SAM" id="Phobius"/>
    </source>
</evidence>
<dbReference type="AlphaFoldDB" id="A0A0F7V086"/>
<dbReference type="EMBL" id="LN714497">
    <property type="protein sequence ID" value="CEL74674.1"/>
    <property type="molecule type" value="Genomic_DNA"/>
</dbReference>
<feature type="transmembrane region" description="Helical" evidence="2">
    <location>
        <begin position="127"/>
        <end position="149"/>
    </location>
</feature>
<protein>
    <recommendedName>
        <fullName evidence="4">Transmembrane protein</fullName>
    </recommendedName>
</protein>
<keyword evidence="2" id="KW-0472">Membrane</keyword>
<feature type="transmembrane region" description="Helical" evidence="2">
    <location>
        <begin position="161"/>
        <end position="182"/>
    </location>
</feature>
<reference evidence="3" key="1">
    <citation type="journal article" date="2015" name="PLoS ONE">
        <title>Comprehensive Evaluation of Toxoplasma gondii VEG and Neospora caninum LIV Genomes with Tachyzoite Stage Transcriptome and Proteome Defines Novel Transcript Features.</title>
        <authorList>
            <person name="Ramaprasad A."/>
            <person name="Mourier T."/>
            <person name="Naeem R."/>
            <person name="Malas T.B."/>
            <person name="Moussa E."/>
            <person name="Panigrahi A."/>
            <person name="Vermont S.J."/>
            <person name="Otto T.D."/>
            <person name="Wastling J."/>
            <person name="Pain A."/>
        </authorList>
    </citation>
    <scope>NUCLEOTIDE SEQUENCE</scope>
    <source>
        <strain evidence="3">VEG</strain>
    </source>
</reference>
<evidence type="ECO:0008006" key="4">
    <source>
        <dbReference type="Google" id="ProtNLM"/>
    </source>
</evidence>
<keyword evidence="2" id="KW-1133">Transmembrane helix</keyword>
<evidence type="ECO:0000313" key="3">
    <source>
        <dbReference type="EMBL" id="CEL74674.1"/>
    </source>
</evidence>
<evidence type="ECO:0000256" key="1">
    <source>
        <dbReference type="SAM" id="MobiDB-lite"/>
    </source>
</evidence>
<feature type="transmembrane region" description="Helical" evidence="2">
    <location>
        <begin position="81"/>
        <end position="107"/>
    </location>
</feature>
<gene>
    <name evidence="3" type="ORF">BN1205_079215</name>
</gene>
<keyword evidence="2" id="KW-0812">Transmembrane</keyword>
<proteinExistence type="predicted"/>
<name>A0A0F7V086_TOXGV</name>
<feature type="transmembrane region" description="Helical" evidence="2">
    <location>
        <begin position="194"/>
        <end position="215"/>
    </location>
</feature>
<organism evidence="3">
    <name type="scientific">Toxoplasma gondii (strain ATCC 50861 / VEG)</name>
    <dbReference type="NCBI Taxonomy" id="432359"/>
    <lineage>
        <taxon>Eukaryota</taxon>
        <taxon>Sar</taxon>
        <taxon>Alveolata</taxon>
        <taxon>Apicomplexa</taxon>
        <taxon>Conoidasida</taxon>
        <taxon>Coccidia</taxon>
        <taxon>Eucoccidiorida</taxon>
        <taxon>Eimeriorina</taxon>
        <taxon>Sarcocystidae</taxon>
        <taxon>Toxoplasma</taxon>
    </lineage>
</organism>
<accession>A0A0F7V086</accession>
<feature type="region of interest" description="Disordered" evidence="1">
    <location>
        <begin position="1"/>
        <end position="21"/>
    </location>
</feature>
<sequence length="261" mass="28601">MVASDSTEGGPGGSLPHSPQTFLAPPYRVTASRSIQAEHLLDCIPDDYARSSWASSVQFKEGNNRVLGFLPCYEQDHRTTIITIFVCWVLQAILSTICMGAAVVLVLSRTRSERDVLIRESWQAVGLIFLTLLLLLCVIPTTLCGYISLRYAEPQRLRACIGMQVTQLLVALSLAGFLVYLLPPKKHVNLPWEYLVTSTANVFLAVVITVGLHYCNALARAYRSFLDRLADTFVGAPAGYNTFDPPGECNTGIIVAPPVRA</sequence>